<accession>A0A2A2L9P2</accession>
<comment type="caution">
    <text evidence="2">The sequence shown here is derived from an EMBL/GenBank/DDBJ whole genome shotgun (WGS) entry which is preliminary data.</text>
</comment>
<protein>
    <submittedName>
        <fullName evidence="2">Uncharacterized protein</fullName>
    </submittedName>
</protein>
<gene>
    <name evidence="2" type="ORF">WR25_04333</name>
</gene>
<evidence type="ECO:0000313" key="3">
    <source>
        <dbReference type="Proteomes" id="UP000218231"/>
    </source>
</evidence>
<dbReference type="AlphaFoldDB" id="A0A2A2L9P2"/>
<dbReference type="GO" id="GO:0020037">
    <property type="term" value="F:heme binding"/>
    <property type="evidence" value="ECO:0007669"/>
    <property type="project" value="InterPro"/>
</dbReference>
<evidence type="ECO:0000313" key="2">
    <source>
        <dbReference type="EMBL" id="PAV82848.1"/>
    </source>
</evidence>
<keyword evidence="3" id="KW-1185">Reference proteome</keyword>
<dbReference type="EMBL" id="LIAE01007023">
    <property type="protein sequence ID" value="PAV82848.1"/>
    <property type="molecule type" value="Genomic_DNA"/>
</dbReference>
<dbReference type="OrthoDB" id="5814999at2759"/>
<feature type="compositionally biased region" description="Basic and acidic residues" evidence="1">
    <location>
        <begin position="32"/>
        <end position="45"/>
    </location>
</feature>
<feature type="region of interest" description="Disordered" evidence="1">
    <location>
        <begin position="1"/>
        <end position="59"/>
    </location>
</feature>
<dbReference type="GO" id="GO:0019825">
    <property type="term" value="F:oxygen binding"/>
    <property type="evidence" value="ECO:0007669"/>
    <property type="project" value="InterPro"/>
</dbReference>
<organism evidence="2 3">
    <name type="scientific">Diploscapter pachys</name>
    <dbReference type="NCBI Taxonomy" id="2018661"/>
    <lineage>
        <taxon>Eukaryota</taxon>
        <taxon>Metazoa</taxon>
        <taxon>Ecdysozoa</taxon>
        <taxon>Nematoda</taxon>
        <taxon>Chromadorea</taxon>
        <taxon>Rhabditida</taxon>
        <taxon>Rhabditina</taxon>
        <taxon>Rhabditomorpha</taxon>
        <taxon>Rhabditoidea</taxon>
        <taxon>Rhabditidae</taxon>
        <taxon>Diploscapter</taxon>
    </lineage>
</organism>
<sequence length="292" mass="32367">MGSDTSKLRSGPESLPSIKLPASASYYGGMCDSKDKDADKQEVSRSRTGSASSRSGRHPLPVKMRRLIQSCFSNPHELVGRRIMKRACEMKKEFAMFYMSLEQEQRDDIEENMKLMLKKVVTNIDFVDEIQRLAEEFGQRFVALRPLGFRPDLFPVIADATIKECTHLDSAVHKAHTTTHAFSQFGALVFASVREGFYTEVRRLRRASASFSTGSNGSARRRLMESSPINENGSIKSRGNSPRQSHSRCQSRSASPDSSGSDELCPNTPTVGGAPATYLKPPTNAMVATRSY</sequence>
<reference evidence="2 3" key="1">
    <citation type="journal article" date="2017" name="Curr. Biol.">
        <title>Genome architecture and evolution of a unichromosomal asexual nematode.</title>
        <authorList>
            <person name="Fradin H."/>
            <person name="Zegar C."/>
            <person name="Gutwein M."/>
            <person name="Lucas J."/>
            <person name="Kovtun M."/>
            <person name="Corcoran D."/>
            <person name="Baugh L.R."/>
            <person name="Kiontke K."/>
            <person name="Gunsalus K."/>
            <person name="Fitch D.H."/>
            <person name="Piano F."/>
        </authorList>
    </citation>
    <scope>NUCLEOTIDE SEQUENCE [LARGE SCALE GENOMIC DNA]</scope>
    <source>
        <strain evidence="2">PF1309</strain>
    </source>
</reference>
<feature type="region of interest" description="Disordered" evidence="1">
    <location>
        <begin position="209"/>
        <end position="292"/>
    </location>
</feature>
<feature type="compositionally biased region" description="Polar residues" evidence="1">
    <location>
        <begin position="227"/>
        <end position="250"/>
    </location>
</feature>
<dbReference type="Gene3D" id="1.10.490.10">
    <property type="entry name" value="Globins"/>
    <property type="match status" value="1"/>
</dbReference>
<dbReference type="Proteomes" id="UP000218231">
    <property type="component" value="Unassembled WGS sequence"/>
</dbReference>
<evidence type="ECO:0000256" key="1">
    <source>
        <dbReference type="SAM" id="MobiDB-lite"/>
    </source>
</evidence>
<proteinExistence type="predicted"/>
<dbReference type="InterPro" id="IPR012292">
    <property type="entry name" value="Globin/Proto"/>
</dbReference>
<name>A0A2A2L9P2_9BILA</name>
<feature type="compositionally biased region" description="Polar residues" evidence="1">
    <location>
        <begin position="209"/>
        <end position="218"/>
    </location>
</feature>
<feature type="compositionally biased region" description="Low complexity" evidence="1">
    <location>
        <begin position="251"/>
        <end position="261"/>
    </location>
</feature>